<evidence type="ECO:0000259" key="10">
    <source>
        <dbReference type="PROSITE" id="PS50261"/>
    </source>
</evidence>
<accession>A0AAU9XU81</accession>
<evidence type="ECO:0000256" key="6">
    <source>
        <dbReference type="ARBA" id="ARBA00023157"/>
    </source>
</evidence>
<reference evidence="11 12" key="1">
    <citation type="submission" date="2022-05" db="EMBL/GenBank/DDBJ databases">
        <authorList>
            <consortium name="Genoscope - CEA"/>
            <person name="William W."/>
        </authorList>
    </citation>
    <scope>NUCLEOTIDE SEQUENCE [LARGE SCALE GENOMIC DNA]</scope>
</reference>
<dbReference type="GO" id="GO:0007166">
    <property type="term" value="P:cell surface receptor signaling pathway"/>
    <property type="evidence" value="ECO:0007669"/>
    <property type="project" value="InterPro"/>
</dbReference>
<evidence type="ECO:0000256" key="5">
    <source>
        <dbReference type="ARBA" id="ARBA00023136"/>
    </source>
</evidence>
<evidence type="ECO:0000256" key="2">
    <source>
        <dbReference type="ARBA" id="ARBA00007343"/>
    </source>
</evidence>
<feature type="transmembrane region" description="Helical" evidence="8">
    <location>
        <begin position="399"/>
        <end position="419"/>
    </location>
</feature>
<name>A0AAU9XU81_9CNID</name>
<keyword evidence="5 8" id="KW-0472">Membrane</keyword>
<evidence type="ECO:0008006" key="13">
    <source>
        <dbReference type="Google" id="ProtNLM"/>
    </source>
</evidence>
<feature type="transmembrane region" description="Helical" evidence="8">
    <location>
        <begin position="255"/>
        <end position="278"/>
    </location>
</feature>
<keyword evidence="7" id="KW-0325">Glycoprotein</keyword>
<organism evidence="11 12">
    <name type="scientific">Pocillopora meandrina</name>
    <dbReference type="NCBI Taxonomy" id="46732"/>
    <lineage>
        <taxon>Eukaryota</taxon>
        <taxon>Metazoa</taxon>
        <taxon>Cnidaria</taxon>
        <taxon>Anthozoa</taxon>
        <taxon>Hexacorallia</taxon>
        <taxon>Scleractinia</taxon>
        <taxon>Astrocoeniina</taxon>
        <taxon>Pocilloporidae</taxon>
        <taxon>Pocillopora</taxon>
    </lineage>
</organism>
<protein>
    <recommendedName>
        <fullName evidence="13">G-protein coupled receptor 133</fullName>
    </recommendedName>
</protein>
<evidence type="ECO:0000259" key="9">
    <source>
        <dbReference type="PROSITE" id="PS50221"/>
    </source>
</evidence>
<dbReference type="PANTHER" id="PTHR12011:SF347">
    <property type="entry name" value="FI21270P1-RELATED"/>
    <property type="match status" value="1"/>
</dbReference>
<dbReference type="Pfam" id="PF01825">
    <property type="entry name" value="GPS"/>
    <property type="match status" value="1"/>
</dbReference>
<dbReference type="InterPro" id="IPR017981">
    <property type="entry name" value="GPCR_2-like_7TM"/>
</dbReference>
<sequence>FTLALNKTDIQQDSSLQNVLDLLQDTLAKYKDISFLEVQNNVITEWKRIELIYTTTDAFQTFALKYGWYHLNESTPVLRRKYERIRVRIRKRLRRDFDDDFHLGESSSETVNIPSENFKRNGSVIVVIRYKDLHELLRRRELNNADLRKRRRLNSLVMAVAMDPKPRRLMRNVVMRFRNQKLLDATRNCVYWKVFDSKSIDGWSDEGCQVSKRKPEYTECSCNHLTHFAVLFDFGSASAEVMMFTTEKDEKILTILTYVGLILSLIGIILTLASYALLTDVHQPLSQVRLSLVASLGLGQIMFLAGINATQDKGVCVAVAALMQYFLMSAFCWMLVEGIYLYLFVVKVYNINEKMAVYHACSWAFPAVMVSISLIISSARDEISSFVSEEYCWLSNANHSIWIFAVFVVTVEVLNLLILARVVKEMSGTQSAPENHQIRLCIKTCVVMIPLLGVTWLFGIFSTFHKAFAYIFTIFNSNEGFLIFLLHCVRNSQVSTSRFIHRLN</sequence>
<feature type="transmembrane region" description="Helical" evidence="8">
    <location>
        <begin position="467"/>
        <end position="489"/>
    </location>
</feature>
<dbReference type="FunFam" id="1.20.1070.10:FF:000058">
    <property type="entry name" value="Adhesion G protein-coupled receptor F5"/>
    <property type="match status" value="1"/>
</dbReference>
<comment type="similarity">
    <text evidence="2">Belongs to the G-protein coupled receptor 2 family. Adhesion G-protein coupled receptor (ADGR) subfamily.</text>
</comment>
<proteinExistence type="inferred from homology"/>
<feature type="transmembrane region" description="Helical" evidence="8">
    <location>
        <begin position="290"/>
        <end position="310"/>
    </location>
</feature>
<comment type="caution">
    <text evidence="11">The sequence shown here is derived from an EMBL/GenBank/DDBJ whole genome shotgun (WGS) entry which is preliminary data.</text>
</comment>
<evidence type="ECO:0000256" key="1">
    <source>
        <dbReference type="ARBA" id="ARBA00004141"/>
    </source>
</evidence>
<evidence type="ECO:0000313" key="11">
    <source>
        <dbReference type="EMBL" id="CAH3157555.1"/>
    </source>
</evidence>
<evidence type="ECO:0000313" key="12">
    <source>
        <dbReference type="Proteomes" id="UP001159428"/>
    </source>
</evidence>
<keyword evidence="3 8" id="KW-0812">Transmembrane</keyword>
<dbReference type="PANTHER" id="PTHR12011">
    <property type="entry name" value="ADHESION G-PROTEIN COUPLED RECEPTOR"/>
    <property type="match status" value="1"/>
</dbReference>
<dbReference type="SMART" id="SM00303">
    <property type="entry name" value="GPS"/>
    <property type="match status" value="1"/>
</dbReference>
<dbReference type="GO" id="GO:0005886">
    <property type="term" value="C:plasma membrane"/>
    <property type="evidence" value="ECO:0007669"/>
    <property type="project" value="TreeGrafter"/>
</dbReference>
<dbReference type="InterPro" id="IPR057244">
    <property type="entry name" value="GAIN_B"/>
</dbReference>
<dbReference type="Proteomes" id="UP001159428">
    <property type="component" value="Unassembled WGS sequence"/>
</dbReference>
<evidence type="ECO:0000256" key="7">
    <source>
        <dbReference type="ARBA" id="ARBA00023180"/>
    </source>
</evidence>
<feature type="domain" description="GAIN-B" evidence="9">
    <location>
        <begin position="60"/>
        <end position="238"/>
    </location>
</feature>
<feature type="domain" description="G-protein coupled receptors family 2 profile 2" evidence="10">
    <location>
        <begin position="253"/>
        <end position="491"/>
    </location>
</feature>
<dbReference type="Pfam" id="PF00002">
    <property type="entry name" value="7tm_2"/>
    <property type="match status" value="1"/>
</dbReference>
<keyword evidence="4 8" id="KW-1133">Transmembrane helix</keyword>
<feature type="non-terminal residue" evidence="11">
    <location>
        <position position="1"/>
    </location>
</feature>
<comment type="subcellular location">
    <subcellularLocation>
        <location evidence="1">Membrane</location>
        <topology evidence="1">Multi-pass membrane protein</topology>
    </subcellularLocation>
</comment>
<evidence type="ECO:0000256" key="8">
    <source>
        <dbReference type="SAM" id="Phobius"/>
    </source>
</evidence>
<feature type="transmembrane region" description="Helical" evidence="8">
    <location>
        <begin position="357"/>
        <end position="379"/>
    </location>
</feature>
<dbReference type="PROSITE" id="PS50221">
    <property type="entry name" value="GAIN_B"/>
    <property type="match status" value="1"/>
</dbReference>
<feature type="transmembrane region" description="Helical" evidence="8">
    <location>
        <begin position="322"/>
        <end position="345"/>
    </location>
</feature>
<dbReference type="EMBL" id="CALNXJ010000064">
    <property type="protein sequence ID" value="CAH3157555.1"/>
    <property type="molecule type" value="Genomic_DNA"/>
</dbReference>
<feature type="transmembrane region" description="Helical" evidence="8">
    <location>
        <begin position="440"/>
        <end position="461"/>
    </location>
</feature>
<keyword evidence="6" id="KW-1015">Disulfide bond</keyword>
<dbReference type="InterPro" id="IPR000203">
    <property type="entry name" value="GPS"/>
</dbReference>
<dbReference type="Gene3D" id="2.60.220.50">
    <property type="match status" value="1"/>
</dbReference>
<dbReference type="Gene3D" id="1.20.1070.10">
    <property type="entry name" value="Rhodopsin 7-helix transmembrane proteins"/>
    <property type="match status" value="1"/>
</dbReference>
<evidence type="ECO:0000256" key="4">
    <source>
        <dbReference type="ARBA" id="ARBA00022989"/>
    </source>
</evidence>
<evidence type="ECO:0000256" key="3">
    <source>
        <dbReference type="ARBA" id="ARBA00022692"/>
    </source>
</evidence>
<dbReference type="PRINTS" id="PR00249">
    <property type="entry name" value="GPCRSECRETIN"/>
</dbReference>
<dbReference type="PROSITE" id="PS50261">
    <property type="entry name" value="G_PROTEIN_RECEP_F2_4"/>
    <property type="match status" value="1"/>
</dbReference>
<dbReference type="InterPro" id="IPR000832">
    <property type="entry name" value="GPCR_2_secretin-like"/>
</dbReference>
<gene>
    <name evidence="11" type="ORF">PMEA_00030064</name>
</gene>
<dbReference type="GO" id="GO:0004930">
    <property type="term" value="F:G protein-coupled receptor activity"/>
    <property type="evidence" value="ECO:0007669"/>
    <property type="project" value="InterPro"/>
</dbReference>
<dbReference type="AlphaFoldDB" id="A0AAU9XU81"/>
<keyword evidence="12" id="KW-1185">Reference proteome</keyword>
<dbReference type="InterPro" id="IPR046338">
    <property type="entry name" value="GAIN_dom_sf"/>
</dbReference>